<dbReference type="RefSeq" id="XP_069199702.1">
    <property type="nucleotide sequence ID" value="XM_069346827.1"/>
</dbReference>
<accession>A0ABR3PBI1</accession>
<evidence type="ECO:0008006" key="4">
    <source>
        <dbReference type="Google" id="ProtNLM"/>
    </source>
</evidence>
<evidence type="ECO:0000313" key="3">
    <source>
        <dbReference type="Proteomes" id="UP001562354"/>
    </source>
</evidence>
<dbReference type="EMBL" id="JBFMKM010000010">
    <property type="protein sequence ID" value="KAL1303427.1"/>
    <property type="molecule type" value="Genomic_DNA"/>
</dbReference>
<feature type="compositionally biased region" description="Basic and acidic residues" evidence="1">
    <location>
        <begin position="53"/>
        <end position="65"/>
    </location>
</feature>
<feature type="compositionally biased region" description="Basic and acidic residues" evidence="1">
    <location>
        <begin position="73"/>
        <end position="82"/>
    </location>
</feature>
<dbReference type="Proteomes" id="UP001562354">
    <property type="component" value="Unassembled WGS sequence"/>
</dbReference>
<sequence length="105" mass="11671">MLSRSFIARRAIVSAPVRSFQTSRAVFAGKEDALHHEGRAEEAEQAKQAQLKKQKEGKGEWHDELASNSESIIKADRGEIKASKSTIDQLQKETAHLAEEKAKSK</sequence>
<keyword evidence="3" id="KW-1185">Reference proteome</keyword>
<protein>
    <recommendedName>
        <fullName evidence="4">Mitochondrial ATPase inhibitor</fullName>
    </recommendedName>
</protein>
<evidence type="ECO:0000256" key="1">
    <source>
        <dbReference type="SAM" id="MobiDB-lite"/>
    </source>
</evidence>
<comment type="caution">
    <text evidence="2">The sequence shown here is derived from an EMBL/GenBank/DDBJ whole genome shotgun (WGS) entry which is preliminary data.</text>
</comment>
<feature type="region of interest" description="Disordered" evidence="1">
    <location>
        <begin position="35"/>
        <end position="105"/>
    </location>
</feature>
<gene>
    <name evidence="2" type="ORF">AAFC00_006817</name>
</gene>
<proteinExistence type="predicted"/>
<dbReference type="GeneID" id="95980516"/>
<organism evidence="2 3">
    <name type="scientific">Neodothiora populina</name>
    <dbReference type="NCBI Taxonomy" id="2781224"/>
    <lineage>
        <taxon>Eukaryota</taxon>
        <taxon>Fungi</taxon>
        <taxon>Dikarya</taxon>
        <taxon>Ascomycota</taxon>
        <taxon>Pezizomycotina</taxon>
        <taxon>Dothideomycetes</taxon>
        <taxon>Dothideomycetidae</taxon>
        <taxon>Dothideales</taxon>
        <taxon>Dothioraceae</taxon>
        <taxon>Neodothiora</taxon>
    </lineage>
</organism>
<feature type="compositionally biased region" description="Basic and acidic residues" evidence="1">
    <location>
        <begin position="35"/>
        <end position="45"/>
    </location>
</feature>
<evidence type="ECO:0000313" key="2">
    <source>
        <dbReference type="EMBL" id="KAL1303427.1"/>
    </source>
</evidence>
<feature type="compositionally biased region" description="Basic and acidic residues" evidence="1">
    <location>
        <begin position="90"/>
        <end position="105"/>
    </location>
</feature>
<reference evidence="2 3" key="1">
    <citation type="submission" date="2024-07" db="EMBL/GenBank/DDBJ databases">
        <title>Draft sequence of the Neodothiora populina.</title>
        <authorList>
            <person name="Drown D.D."/>
            <person name="Schuette U.S."/>
            <person name="Buechlein A.B."/>
            <person name="Rusch D.R."/>
            <person name="Winton L.W."/>
            <person name="Adams G.A."/>
        </authorList>
    </citation>
    <scope>NUCLEOTIDE SEQUENCE [LARGE SCALE GENOMIC DNA]</scope>
    <source>
        <strain evidence="2 3">CPC 39397</strain>
    </source>
</reference>
<name>A0ABR3PBI1_9PEZI</name>